<dbReference type="Gene3D" id="1.20.120.620">
    <property type="entry name" value="Backbone structure of the membrane domain of e. Coli histidine kinase receptor kdpd"/>
    <property type="match status" value="1"/>
</dbReference>
<evidence type="ECO:0000256" key="2">
    <source>
        <dbReference type="ARBA" id="ARBA00004141"/>
    </source>
</evidence>
<evidence type="ECO:0000256" key="11">
    <source>
        <dbReference type="ARBA" id="ARBA00023012"/>
    </source>
</evidence>
<evidence type="ECO:0000313" key="15">
    <source>
        <dbReference type="EMBL" id="SEM48349.1"/>
    </source>
</evidence>
<dbReference type="STRING" id="1036779.SAMN04515666_11269"/>
<comment type="catalytic activity">
    <reaction evidence="1">
        <text>ATP + protein L-histidine = ADP + protein N-phospho-L-histidine.</text>
        <dbReference type="EC" id="2.7.13.3"/>
    </reaction>
</comment>
<evidence type="ECO:0000313" key="16">
    <source>
        <dbReference type="Proteomes" id="UP000199664"/>
    </source>
</evidence>
<dbReference type="PANTHER" id="PTHR45569">
    <property type="entry name" value="SENSOR PROTEIN KDPD"/>
    <property type="match status" value="1"/>
</dbReference>
<dbReference type="SMART" id="SM00388">
    <property type="entry name" value="HisKA"/>
    <property type="match status" value="1"/>
</dbReference>
<evidence type="ECO:0000256" key="5">
    <source>
        <dbReference type="ARBA" id="ARBA00022679"/>
    </source>
</evidence>
<dbReference type="SUPFAM" id="SSF47384">
    <property type="entry name" value="Homodimeric domain of signal transducing histidine kinase"/>
    <property type="match status" value="1"/>
</dbReference>
<dbReference type="InterPro" id="IPR036890">
    <property type="entry name" value="HATPase_C_sf"/>
</dbReference>
<dbReference type="GO" id="GO:0005886">
    <property type="term" value="C:plasma membrane"/>
    <property type="evidence" value="ECO:0007669"/>
    <property type="project" value="TreeGrafter"/>
</dbReference>
<evidence type="ECO:0000256" key="9">
    <source>
        <dbReference type="ARBA" id="ARBA00022840"/>
    </source>
</evidence>
<evidence type="ECO:0000256" key="3">
    <source>
        <dbReference type="ARBA" id="ARBA00012438"/>
    </source>
</evidence>
<dbReference type="Gene3D" id="3.30.565.10">
    <property type="entry name" value="Histidine kinase-like ATPase, C-terminal domain"/>
    <property type="match status" value="1"/>
</dbReference>
<name>A0A1H7YT68_9HYPH</name>
<dbReference type="GO" id="GO:0005524">
    <property type="term" value="F:ATP binding"/>
    <property type="evidence" value="ECO:0007669"/>
    <property type="project" value="UniProtKB-KW"/>
</dbReference>
<evidence type="ECO:0000256" key="7">
    <source>
        <dbReference type="ARBA" id="ARBA00022741"/>
    </source>
</evidence>
<dbReference type="Pfam" id="PF13493">
    <property type="entry name" value="DUF4118"/>
    <property type="match status" value="1"/>
</dbReference>
<accession>A0A1H7YT68</accession>
<evidence type="ECO:0000256" key="4">
    <source>
        <dbReference type="ARBA" id="ARBA00022553"/>
    </source>
</evidence>
<dbReference type="InterPro" id="IPR036097">
    <property type="entry name" value="HisK_dim/P_sf"/>
</dbReference>
<dbReference type="PANTHER" id="PTHR45569:SF1">
    <property type="entry name" value="SENSOR PROTEIN KDPD"/>
    <property type="match status" value="1"/>
</dbReference>
<dbReference type="AlphaFoldDB" id="A0A1H7YT68"/>
<dbReference type="InterPro" id="IPR025201">
    <property type="entry name" value="KdpD_TM"/>
</dbReference>
<evidence type="ECO:0000256" key="8">
    <source>
        <dbReference type="ARBA" id="ARBA00022777"/>
    </source>
</evidence>
<evidence type="ECO:0000259" key="14">
    <source>
        <dbReference type="PROSITE" id="PS50109"/>
    </source>
</evidence>
<keyword evidence="16" id="KW-1185">Reference proteome</keyword>
<dbReference type="OrthoDB" id="9806130at2"/>
<keyword evidence="4" id="KW-0597">Phosphoprotein</keyword>
<keyword evidence="8 15" id="KW-0418">Kinase</keyword>
<dbReference type="Proteomes" id="UP000199664">
    <property type="component" value="Unassembled WGS sequence"/>
</dbReference>
<dbReference type="GO" id="GO:0000155">
    <property type="term" value="F:phosphorelay sensor kinase activity"/>
    <property type="evidence" value="ECO:0007669"/>
    <property type="project" value="InterPro"/>
</dbReference>
<dbReference type="InterPro" id="IPR052023">
    <property type="entry name" value="Histidine_kinase_KdpD"/>
</dbReference>
<dbReference type="Pfam" id="PF00512">
    <property type="entry name" value="HisKA"/>
    <property type="match status" value="1"/>
</dbReference>
<organism evidence="15 16">
    <name type="scientific">Bosea lupini</name>
    <dbReference type="NCBI Taxonomy" id="1036779"/>
    <lineage>
        <taxon>Bacteria</taxon>
        <taxon>Pseudomonadati</taxon>
        <taxon>Pseudomonadota</taxon>
        <taxon>Alphaproteobacteria</taxon>
        <taxon>Hyphomicrobiales</taxon>
        <taxon>Boseaceae</taxon>
        <taxon>Bosea</taxon>
    </lineage>
</organism>
<keyword evidence="9" id="KW-0067">ATP-binding</keyword>
<dbReference type="PROSITE" id="PS50109">
    <property type="entry name" value="HIS_KIN"/>
    <property type="match status" value="1"/>
</dbReference>
<dbReference type="PRINTS" id="PR00344">
    <property type="entry name" value="BCTRLSENSOR"/>
</dbReference>
<evidence type="ECO:0000256" key="1">
    <source>
        <dbReference type="ARBA" id="ARBA00000085"/>
    </source>
</evidence>
<evidence type="ECO:0000256" key="12">
    <source>
        <dbReference type="ARBA" id="ARBA00023136"/>
    </source>
</evidence>
<dbReference type="InterPro" id="IPR003594">
    <property type="entry name" value="HATPase_dom"/>
</dbReference>
<sequence length="357" mass="37739">MIAPRRLSPYLKTVALVALATALAGFVVWSTPLDSVSAIYMAPVLITGVRYGTGPAILAALLGALMTSLFYPPLFSPLVFKPAQMIDLVTSLAVALTVGPLVDRQRAQSRILEQHRLRERTDELRDILVESVSHELRTPLAGIMGAASVLTAAPELAGRESLHALAAGIEQEAGRLDRLIQDVLDLGRIRAGALQPHLDTLDPWDIVNDALATAQDRLRAHDVRLDPAGPLPLVQVDPALTAQALVNVLENAAKYTPSGGSIHISAQALPGSVAIAVRDEGAGLEAGETGLIFERFHRGERHADIAGGSGLGLTIARVFVEASGGRIVALSAGPDRGTTLRLILPATETREGDHDDD</sequence>
<dbReference type="SUPFAM" id="SSF55874">
    <property type="entry name" value="ATPase domain of HSP90 chaperone/DNA topoisomerase II/histidine kinase"/>
    <property type="match status" value="1"/>
</dbReference>
<dbReference type="RefSeq" id="WP_091841960.1">
    <property type="nucleotide sequence ID" value="NZ_FOAN01000012.1"/>
</dbReference>
<dbReference type="InterPro" id="IPR005467">
    <property type="entry name" value="His_kinase_dom"/>
</dbReference>
<dbReference type="Pfam" id="PF02518">
    <property type="entry name" value="HATPase_c"/>
    <property type="match status" value="1"/>
</dbReference>
<evidence type="ECO:0000256" key="13">
    <source>
        <dbReference type="SAM" id="Phobius"/>
    </source>
</evidence>
<dbReference type="InterPro" id="IPR038318">
    <property type="entry name" value="KdpD_sf"/>
</dbReference>
<dbReference type="EMBL" id="FOAN01000012">
    <property type="protein sequence ID" value="SEM48349.1"/>
    <property type="molecule type" value="Genomic_DNA"/>
</dbReference>
<dbReference type="SMART" id="SM00387">
    <property type="entry name" value="HATPase_c"/>
    <property type="match status" value="1"/>
</dbReference>
<keyword evidence="7" id="KW-0547">Nucleotide-binding</keyword>
<dbReference type="CDD" id="cd00082">
    <property type="entry name" value="HisKA"/>
    <property type="match status" value="1"/>
</dbReference>
<reference evidence="16" key="1">
    <citation type="submission" date="2016-10" db="EMBL/GenBank/DDBJ databases">
        <authorList>
            <person name="Varghese N."/>
            <person name="Submissions S."/>
        </authorList>
    </citation>
    <scope>NUCLEOTIDE SEQUENCE [LARGE SCALE GENOMIC DNA]</scope>
    <source>
        <strain evidence="16">LMG 26383,CCUG 61248,R- 45681</strain>
    </source>
</reference>
<keyword evidence="5" id="KW-0808">Transferase</keyword>
<feature type="domain" description="Histidine kinase" evidence="14">
    <location>
        <begin position="131"/>
        <end position="348"/>
    </location>
</feature>
<dbReference type="Gene3D" id="1.10.287.130">
    <property type="match status" value="1"/>
</dbReference>
<evidence type="ECO:0000256" key="10">
    <source>
        <dbReference type="ARBA" id="ARBA00022989"/>
    </source>
</evidence>
<keyword evidence="10 13" id="KW-1133">Transmembrane helix</keyword>
<evidence type="ECO:0000256" key="6">
    <source>
        <dbReference type="ARBA" id="ARBA00022692"/>
    </source>
</evidence>
<keyword evidence="6 13" id="KW-0812">Transmembrane</keyword>
<protein>
    <recommendedName>
        <fullName evidence="3">histidine kinase</fullName>
        <ecNumber evidence="3">2.7.13.3</ecNumber>
    </recommendedName>
</protein>
<dbReference type="InterPro" id="IPR004358">
    <property type="entry name" value="Sig_transdc_His_kin-like_C"/>
</dbReference>
<keyword evidence="11" id="KW-0902">Two-component regulatory system</keyword>
<keyword evidence="12 13" id="KW-0472">Membrane</keyword>
<proteinExistence type="predicted"/>
<gene>
    <name evidence="15" type="ORF">SAMN04515666_11269</name>
</gene>
<comment type="subcellular location">
    <subcellularLocation>
        <location evidence="2">Membrane</location>
        <topology evidence="2">Multi-pass membrane protein</topology>
    </subcellularLocation>
</comment>
<feature type="transmembrane region" description="Helical" evidence="13">
    <location>
        <begin position="54"/>
        <end position="71"/>
    </location>
</feature>
<dbReference type="EC" id="2.7.13.3" evidence="3"/>
<dbReference type="InterPro" id="IPR003661">
    <property type="entry name" value="HisK_dim/P_dom"/>
</dbReference>